<evidence type="ECO:0000313" key="2">
    <source>
        <dbReference type="EMBL" id="KVI08682.1"/>
    </source>
</evidence>
<dbReference type="Proteomes" id="UP000243975">
    <property type="component" value="Unassembled WGS sequence"/>
</dbReference>
<evidence type="ECO:0000313" key="3">
    <source>
        <dbReference type="Proteomes" id="UP000243975"/>
    </source>
</evidence>
<reference evidence="2 3" key="1">
    <citation type="journal article" date="2016" name="Sci. Rep.">
        <title>The genome sequence of the outbreeding globe artichoke constructed de novo incorporating a phase-aware low-pass sequencing strategy of F1 progeny.</title>
        <authorList>
            <person name="Scaglione D."/>
            <person name="Reyes-Chin-Wo S."/>
            <person name="Acquadro A."/>
            <person name="Froenicke L."/>
            <person name="Portis E."/>
            <person name="Beitel C."/>
            <person name="Tirone M."/>
            <person name="Mauro R."/>
            <person name="Lo Monaco A."/>
            <person name="Mauromicale G."/>
            <person name="Faccioli P."/>
            <person name="Cattivelli L."/>
            <person name="Rieseberg L."/>
            <person name="Michelmore R."/>
            <person name="Lanteri S."/>
        </authorList>
    </citation>
    <scope>NUCLEOTIDE SEQUENCE [LARGE SCALE GENOMIC DNA]</scope>
    <source>
        <strain evidence="2">2C</strain>
    </source>
</reference>
<keyword evidence="1" id="KW-0804">Transcription</keyword>
<name>A0A103YGI9_CYNCS</name>
<dbReference type="InterPro" id="IPR036388">
    <property type="entry name" value="WH-like_DNA-bd_sf"/>
</dbReference>
<comment type="subcellular location">
    <subcellularLocation>
        <location evidence="1">Nucleus</location>
    </subcellularLocation>
</comment>
<dbReference type="AlphaFoldDB" id="A0A103YGI9"/>
<dbReference type="InterPro" id="IPR039748">
    <property type="entry name" value="RPC3"/>
</dbReference>
<keyword evidence="3" id="KW-1185">Reference proteome</keyword>
<comment type="subunit">
    <text evidence="1">Component of the RNA polymerase III (Pol III) complex consisting of 17 subunits.</text>
</comment>
<organism evidence="2 3">
    <name type="scientific">Cynara cardunculus var. scolymus</name>
    <name type="common">Globe artichoke</name>
    <name type="synonym">Cynara scolymus</name>
    <dbReference type="NCBI Taxonomy" id="59895"/>
    <lineage>
        <taxon>Eukaryota</taxon>
        <taxon>Viridiplantae</taxon>
        <taxon>Streptophyta</taxon>
        <taxon>Embryophyta</taxon>
        <taxon>Tracheophyta</taxon>
        <taxon>Spermatophyta</taxon>
        <taxon>Magnoliopsida</taxon>
        <taxon>eudicotyledons</taxon>
        <taxon>Gunneridae</taxon>
        <taxon>Pentapetalae</taxon>
        <taxon>asterids</taxon>
        <taxon>campanulids</taxon>
        <taxon>Asterales</taxon>
        <taxon>Asteraceae</taxon>
        <taxon>Carduoideae</taxon>
        <taxon>Cardueae</taxon>
        <taxon>Carduinae</taxon>
        <taxon>Cynara</taxon>
    </lineage>
</organism>
<dbReference type="STRING" id="59895.A0A103YGI9"/>
<feature type="non-terminal residue" evidence="2">
    <location>
        <position position="1"/>
    </location>
</feature>
<accession>A0A103YGI9</accession>
<keyword evidence="1" id="KW-0240">DNA-directed RNA polymerase</keyword>
<dbReference type="Gramene" id="KVI08682">
    <property type="protein sequence ID" value="KVI08682"/>
    <property type="gene ID" value="Ccrd_012927"/>
</dbReference>
<evidence type="ECO:0000256" key="1">
    <source>
        <dbReference type="RuleBase" id="RU367076"/>
    </source>
</evidence>
<protein>
    <recommendedName>
        <fullName evidence="1">DNA-directed RNA polymerase III subunit RPC3</fullName>
        <shortName evidence="1">RNA polymerase III subunit C3</shortName>
    </recommendedName>
</protein>
<dbReference type="GO" id="GO:0005666">
    <property type="term" value="C:RNA polymerase III complex"/>
    <property type="evidence" value="ECO:0007669"/>
    <property type="project" value="UniProtKB-UniRule"/>
</dbReference>
<dbReference type="EMBL" id="LEKV01001098">
    <property type="protein sequence ID" value="KVI08682.1"/>
    <property type="molecule type" value="Genomic_DNA"/>
</dbReference>
<comment type="caution">
    <text evidence="2">The sequence shown here is derived from an EMBL/GenBank/DDBJ whole genome shotgun (WGS) entry which is preliminary data.</text>
</comment>
<dbReference type="PANTHER" id="PTHR12949:SF0">
    <property type="entry name" value="DNA-DIRECTED RNA POLYMERASE III SUBUNIT RPC3"/>
    <property type="match status" value="1"/>
</dbReference>
<gene>
    <name evidence="2" type="ORF">Ccrd_012927</name>
</gene>
<comment type="function">
    <text evidence="1">DNA-dependent RNA polymerase catalyzes the transcription of DNA into RNA using the four ribonucleoside triphosphates as substrates. Specific core component of RNA polymerase III which synthesizes small RNAs, such as 5S rRNA and tRNAs.</text>
</comment>
<dbReference type="GO" id="GO:0003697">
    <property type="term" value="F:single-stranded DNA binding"/>
    <property type="evidence" value="ECO:0007669"/>
    <property type="project" value="UniProtKB-UniRule"/>
</dbReference>
<keyword evidence="1" id="KW-0539">Nucleus</keyword>
<comment type="similarity">
    <text evidence="1">Belongs to the eukaryotic RPC3/POLR3C RNA polymerase subunit family.</text>
</comment>
<dbReference type="Gene3D" id="1.10.10.10">
    <property type="entry name" value="Winged helix-like DNA-binding domain superfamily/Winged helix DNA-binding domain"/>
    <property type="match status" value="1"/>
</dbReference>
<dbReference type="PANTHER" id="PTHR12949">
    <property type="entry name" value="RNA POLYMERASE III DNA DIRECTED -RELATED"/>
    <property type="match status" value="1"/>
</dbReference>
<proteinExistence type="inferred from homology"/>
<sequence>MELFEGLLQHGRLSFNQIMDRHKDKHRAVVTSGENSTAANVLHENFNTLIQACYIERCPAHEPFLAPEEGDAP</sequence>